<dbReference type="GO" id="GO:0030976">
    <property type="term" value="F:thiamine pyrophosphate binding"/>
    <property type="evidence" value="ECO:0007669"/>
    <property type="project" value="TreeGrafter"/>
</dbReference>
<evidence type="ECO:0000256" key="5">
    <source>
        <dbReference type="ARBA" id="ARBA00022764"/>
    </source>
</evidence>
<evidence type="ECO:0000256" key="3">
    <source>
        <dbReference type="ARBA" id="ARBA00022448"/>
    </source>
</evidence>
<accession>A0A250AZP2</accession>
<evidence type="ECO:0000256" key="2">
    <source>
        <dbReference type="ARBA" id="ARBA00008520"/>
    </source>
</evidence>
<keyword evidence="8" id="KW-1185">Reference proteome</keyword>
<keyword evidence="4 6" id="KW-0732">Signal</keyword>
<dbReference type="GO" id="GO:0030975">
    <property type="term" value="F:thiamine binding"/>
    <property type="evidence" value="ECO:0007669"/>
    <property type="project" value="TreeGrafter"/>
</dbReference>
<dbReference type="AlphaFoldDB" id="A0A250AZP2"/>
<comment type="similarity">
    <text evidence="2">Belongs to the bacterial solute-binding protein 1 family.</text>
</comment>
<evidence type="ECO:0000313" key="7">
    <source>
        <dbReference type="EMBL" id="ATA19321.1"/>
    </source>
</evidence>
<protein>
    <submittedName>
        <fullName evidence="7">ABC transporter</fullName>
    </submittedName>
</protein>
<evidence type="ECO:0000313" key="8">
    <source>
        <dbReference type="Proteomes" id="UP000217182"/>
    </source>
</evidence>
<dbReference type="RefSeq" id="WP_095845926.1">
    <property type="nucleotide sequence ID" value="NZ_CP014136.1"/>
</dbReference>
<keyword evidence="3" id="KW-0813">Transport</keyword>
<proteinExistence type="inferred from homology"/>
<dbReference type="GO" id="GO:0030288">
    <property type="term" value="C:outer membrane-bounded periplasmic space"/>
    <property type="evidence" value="ECO:0007669"/>
    <property type="project" value="TreeGrafter"/>
</dbReference>
<dbReference type="Pfam" id="PF13416">
    <property type="entry name" value="SBP_bac_8"/>
    <property type="match status" value="1"/>
</dbReference>
<gene>
    <name evidence="7" type="ORF">AWC35_08215</name>
</gene>
<evidence type="ECO:0000256" key="6">
    <source>
        <dbReference type="SAM" id="SignalP"/>
    </source>
</evidence>
<dbReference type="PANTHER" id="PTHR30006">
    <property type="entry name" value="THIAMINE-BINDING PERIPLASMIC PROTEIN-RELATED"/>
    <property type="match status" value="1"/>
</dbReference>
<organism evidence="7 8">
    <name type="scientific">Gibbsiella quercinecans</name>
    <dbReference type="NCBI Taxonomy" id="929813"/>
    <lineage>
        <taxon>Bacteria</taxon>
        <taxon>Pseudomonadati</taxon>
        <taxon>Pseudomonadota</taxon>
        <taxon>Gammaproteobacteria</taxon>
        <taxon>Enterobacterales</taxon>
        <taxon>Yersiniaceae</taxon>
        <taxon>Gibbsiella</taxon>
    </lineage>
</organism>
<dbReference type="KEGG" id="gqu:AWC35_08215"/>
<name>A0A250AZP2_9GAMM</name>
<reference evidence="7 8" key="1">
    <citation type="submission" date="2016-01" db="EMBL/GenBank/DDBJ databases">
        <authorList>
            <person name="Oliw E.H."/>
        </authorList>
    </citation>
    <scope>NUCLEOTIDE SEQUENCE [LARGE SCALE GENOMIC DNA]</scope>
    <source>
        <strain evidence="7 8">FRB97</strain>
    </source>
</reference>
<feature type="chain" id="PRO_5012964829" evidence="6">
    <location>
        <begin position="22"/>
        <end position="356"/>
    </location>
</feature>
<dbReference type="InterPro" id="IPR006059">
    <property type="entry name" value="SBP"/>
</dbReference>
<dbReference type="SUPFAM" id="SSF53850">
    <property type="entry name" value="Periplasmic binding protein-like II"/>
    <property type="match status" value="1"/>
</dbReference>
<dbReference type="EMBL" id="CP014136">
    <property type="protein sequence ID" value="ATA19321.1"/>
    <property type="molecule type" value="Genomic_DNA"/>
</dbReference>
<feature type="signal peptide" evidence="6">
    <location>
        <begin position="1"/>
        <end position="21"/>
    </location>
</feature>
<evidence type="ECO:0000256" key="1">
    <source>
        <dbReference type="ARBA" id="ARBA00004418"/>
    </source>
</evidence>
<comment type="subcellular location">
    <subcellularLocation>
        <location evidence="1">Periplasm</location>
    </subcellularLocation>
</comment>
<keyword evidence="5" id="KW-0574">Periplasm</keyword>
<dbReference type="GO" id="GO:0015888">
    <property type="term" value="P:thiamine transport"/>
    <property type="evidence" value="ECO:0007669"/>
    <property type="project" value="TreeGrafter"/>
</dbReference>
<dbReference type="Gene3D" id="3.40.190.10">
    <property type="entry name" value="Periplasmic binding protein-like II"/>
    <property type="match status" value="2"/>
</dbReference>
<dbReference type="PANTHER" id="PTHR30006:SF3">
    <property type="entry name" value="THIAMINE-BINDING PERIPLASMIC PROTEIN"/>
    <property type="match status" value="1"/>
</dbReference>
<dbReference type="Proteomes" id="UP000217182">
    <property type="component" value="Chromosome"/>
</dbReference>
<dbReference type="OrthoDB" id="9815444at2"/>
<evidence type="ECO:0000256" key="4">
    <source>
        <dbReference type="ARBA" id="ARBA00022729"/>
    </source>
</evidence>
<sequence length="356" mass="39371">MKNIIKMSFIATLFHVAPALAQTPVAGETPSDSLKGKTVTFASYGGVYQDGQVKALDSFVKKSGVKFYSDGPTELAKVKAQVESGNVQWDVVDTGDSMPYVYCGTVFQKLDLSRIDTSNIPKDQVGPCSVPAMNYGVVLMYNKAKYKDHPPTSWHDFFDVKAFPGTRAIPGYGDAEGYVIELALLNDGVAKDKLFPADINRALNKYRAIRDSGDLILWQTGAQSQQLIESGEADMIMVWSGRGMAAVRNGADYAPVWKDWVVVKDQLTIPVGTKNLDAAYALINDYLGKRQQEIMTEATSYSPININSQPKVDSLISQWLTNTPEKQKDAYQPNIPYWVDHNQELTDKWAEFIAGN</sequence>